<keyword evidence="3" id="KW-1185">Reference proteome</keyword>
<reference evidence="2 3" key="1">
    <citation type="journal article" date="2021" name="BMC Genomics">
        <title>Datura genome reveals duplications of psychoactive alkaloid biosynthetic genes and high mutation rate following tissue culture.</title>
        <authorList>
            <person name="Rajewski A."/>
            <person name="Carter-House D."/>
            <person name="Stajich J."/>
            <person name="Litt A."/>
        </authorList>
    </citation>
    <scope>NUCLEOTIDE SEQUENCE [LARGE SCALE GENOMIC DNA]</scope>
    <source>
        <strain evidence="2">AR-01</strain>
    </source>
</reference>
<accession>A0ABS8SZD5</accession>
<feature type="region of interest" description="Disordered" evidence="1">
    <location>
        <begin position="1"/>
        <end position="26"/>
    </location>
</feature>
<gene>
    <name evidence="2" type="ORF">HAX54_052744</name>
</gene>
<dbReference type="Proteomes" id="UP000823775">
    <property type="component" value="Unassembled WGS sequence"/>
</dbReference>
<comment type="caution">
    <text evidence="2">The sequence shown here is derived from an EMBL/GenBank/DDBJ whole genome shotgun (WGS) entry which is preliminary data.</text>
</comment>
<sequence>MSSYNSSSSKPSSEISSGSTTVEPSHPHYCCPDDSLGMVNIIGKFNGSEYGIWQKGMSTDFQPLKTALHPVQPILAGIFAFSKHNNDLYILQSDLNSFSNISAAHCW</sequence>
<evidence type="ECO:0000313" key="3">
    <source>
        <dbReference type="Proteomes" id="UP000823775"/>
    </source>
</evidence>
<evidence type="ECO:0000256" key="1">
    <source>
        <dbReference type="SAM" id="MobiDB-lite"/>
    </source>
</evidence>
<dbReference type="EMBL" id="JACEIK010000965">
    <property type="protein sequence ID" value="MCD7464441.1"/>
    <property type="molecule type" value="Genomic_DNA"/>
</dbReference>
<evidence type="ECO:0000313" key="2">
    <source>
        <dbReference type="EMBL" id="MCD7464441.1"/>
    </source>
</evidence>
<feature type="compositionally biased region" description="Low complexity" evidence="1">
    <location>
        <begin position="1"/>
        <end position="19"/>
    </location>
</feature>
<protein>
    <submittedName>
        <fullName evidence="2">Uncharacterized protein</fullName>
    </submittedName>
</protein>
<organism evidence="2 3">
    <name type="scientific">Datura stramonium</name>
    <name type="common">Jimsonweed</name>
    <name type="synonym">Common thornapple</name>
    <dbReference type="NCBI Taxonomy" id="4076"/>
    <lineage>
        <taxon>Eukaryota</taxon>
        <taxon>Viridiplantae</taxon>
        <taxon>Streptophyta</taxon>
        <taxon>Embryophyta</taxon>
        <taxon>Tracheophyta</taxon>
        <taxon>Spermatophyta</taxon>
        <taxon>Magnoliopsida</taxon>
        <taxon>eudicotyledons</taxon>
        <taxon>Gunneridae</taxon>
        <taxon>Pentapetalae</taxon>
        <taxon>asterids</taxon>
        <taxon>lamiids</taxon>
        <taxon>Solanales</taxon>
        <taxon>Solanaceae</taxon>
        <taxon>Solanoideae</taxon>
        <taxon>Datureae</taxon>
        <taxon>Datura</taxon>
    </lineage>
</organism>
<name>A0ABS8SZD5_DATST</name>
<proteinExistence type="predicted"/>